<dbReference type="GO" id="GO:0005886">
    <property type="term" value="C:plasma membrane"/>
    <property type="evidence" value="ECO:0007669"/>
    <property type="project" value="UniProtKB-SubCell"/>
</dbReference>
<protein>
    <submittedName>
        <fullName evidence="7">Oligosaccharide flippase family protein</fullName>
    </submittedName>
</protein>
<feature type="transmembrane region" description="Helical" evidence="6">
    <location>
        <begin position="52"/>
        <end position="70"/>
    </location>
</feature>
<feature type="transmembrane region" description="Helical" evidence="6">
    <location>
        <begin position="495"/>
        <end position="517"/>
    </location>
</feature>
<keyword evidence="3 6" id="KW-0812">Transmembrane</keyword>
<feature type="transmembrane region" description="Helical" evidence="6">
    <location>
        <begin position="342"/>
        <end position="365"/>
    </location>
</feature>
<dbReference type="Proteomes" id="UP000430466">
    <property type="component" value="Unassembled WGS sequence"/>
</dbReference>
<evidence type="ECO:0000256" key="1">
    <source>
        <dbReference type="ARBA" id="ARBA00004651"/>
    </source>
</evidence>
<keyword evidence="5 6" id="KW-0472">Membrane</keyword>
<gene>
    <name evidence="7" type="ORF">GDZ32_08100</name>
</gene>
<evidence type="ECO:0000313" key="8">
    <source>
        <dbReference type="Proteomes" id="UP000430466"/>
    </source>
</evidence>
<feature type="transmembrane region" description="Helical" evidence="6">
    <location>
        <begin position="406"/>
        <end position="425"/>
    </location>
</feature>
<dbReference type="InterPro" id="IPR002797">
    <property type="entry name" value="Polysacc_synth"/>
</dbReference>
<dbReference type="EMBL" id="WHOE01000095">
    <property type="protein sequence ID" value="MPW14828.1"/>
    <property type="molecule type" value="Genomic_DNA"/>
</dbReference>
<feature type="transmembrane region" description="Helical" evidence="6">
    <location>
        <begin position="299"/>
        <end position="321"/>
    </location>
</feature>
<dbReference type="PANTHER" id="PTHR30250">
    <property type="entry name" value="PST FAMILY PREDICTED COLANIC ACID TRANSPORTER"/>
    <property type="match status" value="1"/>
</dbReference>
<feature type="transmembrane region" description="Helical" evidence="6">
    <location>
        <begin position="460"/>
        <end position="483"/>
    </location>
</feature>
<dbReference type="InterPro" id="IPR050833">
    <property type="entry name" value="Poly_Biosynth_Transport"/>
</dbReference>
<dbReference type="PANTHER" id="PTHR30250:SF21">
    <property type="entry name" value="LIPID II FLIPPASE MURJ"/>
    <property type="match status" value="1"/>
</dbReference>
<feature type="transmembrane region" description="Helical" evidence="6">
    <location>
        <begin position="12"/>
        <end position="32"/>
    </location>
</feature>
<feature type="transmembrane region" description="Helical" evidence="6">
    <location>
        <begin position="191"/>
        <end position="215"/>
    </location>
</feature>
<comment type="subcellular location">
    <subcellularLocation>
        <location evidence="1">Cell membrane</location>
        <topology evidence="1">Multi-pass membrane protein</topology>
    </subcellularLocation>
</comment>
<evidence type="ECO:0000256" key="2">
    <source>
        <dbReference type="ARBA" id="ARBA00022475"/>
    </source>
</evidence>
<name>A0A6A7K2Z2_LACHE</name>
<evidence type="ECO:0000313" key="7">
    <source>
        <dbReference type="EMBL" id="MPW14828.1"/>
    </source>
</evidence>
<evidence type="ECO:0000256" key="5">
    <source>
        <dbReference type="ARBA" id="ARBA00023136"/>
    </source>
</evidence>
<comment type="caution">
    <text evidence="7">The sequence shown here is derived from an EMBL/GenBank/DDBJ whole genome shotgun (WGS) entry which is preliminary data.</text>
</comment>
<reference evidence="7 8" key="1">
    <citation type="submission" date="2019-10" db="EMBL/GenBank/DDBJ databases">
        <title>Draft genome sequences of Lactobacillus strains.</title>
        <authorList>
            <person name="Cho G.-S."/>
            <person name="Fagbemigun O."/>
            <person name="Brinks E."/>
            <person name="Franz C.M.A.P."/>
        </authorList>
    </citation>
    <scope>NUCLEOTIDE SEQUENCE [LARGE SCALE GENOMIC DNA]</scope>
    <source>
        <strain evidence="7 8">313</strain>
    </source>
</reference>
<dbReference type="InterPro" id="IPR024923">
    <property type="entry name" value="PG_synth_SpoVB"/>
</dbReference>
<keyword evidence="2" id="KW-1003">Cell membrane</keyword>
<feature type="transmembrane region" description="Helical" evidence="6">
    <location>
        <begin position="431"/>
        <end position="448"/>
    </location>
</feature>
<dbReference type="RefSeq" id="WP_152724267.1">
    <property type="nucleotide sequence ID" value="NZ_WHOE01000095.1"/>
</dbReference>
<feature type="transmembrane region" description="Helical" evidence="6">
    <location>
        <begin position="245"/>
        <end position="265"/>
    </location>
</feature>
<evidence type="ECO:0000256" key="3">
    <source>
        <dbReference type="ARBA" id="ARBA00022692"/>
    </source>
</evidence>
<accession>A0A6A7K2Z2</accession>
<evidence type="ECO:0000256" key="4">
    <source>
        <dbReference type="ARBA" id="ARBA00022989"/>
    </source>
</evidence>
<feature type="transmembrane region" description="Helical" evidence="6">
    <location>
        <begin position="91"/>
        <end position="111"/>
    </location>
</feature>
<evidence type="ECO:0000256" key="6">
    <source>
        <dbReference type="SAM" id="Phobius"/>
    </source>
</evidence>
<feature type="transmembrane region" description="Helical" evidence="6">
    <location>
        <begin position="167"/>
        <end position="185"/>
    </location>
</feature>
<dbReference type="CDD" id="cd13124">
    <property type="entry name" value="MATE_SpoVB_like"/>
    <property type="match status" value="1"/>
</dbReference>
<dbReference type="AlphaFoldDB" id="A0A6A7K2Z2"/>
<feature type="transmembrane region" description="Helical" evidence="6">
    <location>
        <begin position="123"/>
        <end position="146"/>
    </location>
</feature>
<feature type="transmembrane region" description="Helical" evidence="6">
    <location>
        <begin position="380"/>
        <end position="399"/>
    </location>
</feature>
<proteinExistence type="predicted"/>
<organism evidence="7 8">
    <name type="scientific">Lactobacillus helveticus</name>
    <name type="common">Lactobacillus suntoryeus</name>
    <dbReference type="NCBI Taxonomy" id="1587"/>
    <lineage>
        <taxon>Bacteria</taxon>
        <taxon>Bacillati</taxon>
        <taxon>Bacillota</taxon>
        <taxon>Bacilli</taxon>
        <taxon>Lactobacillales</taxon>
        <taxon>Lactobacillaceae</taxon>
        <taxon>Lactobacillus</taxon>
    </lineage>
</organism>
<keyword evidence="4 6" id="KW-1133">Transmembrane helix</keyword>
<sequence>MNKKILSGSFWLSFGSIVSRILGVVYLIPWLIMLGSYHNQLNAQALFNSSYTPYALFLSVGTAGLPSVIAREVSQLNSQNRYKDSLYITKLGLIIMLVMGLACGILLYATAPIIAKNSPVDSVASATISIRVLVPAVIILPSMSMVRGWFQGNNDMKPYGISQLWEQSARILFILLATLLVIEVLHHNYVIAVYFSVFGACVGAIASYLYLFAYLRKQWGQHYKQLLESSEERALNNVTRSLLNLWYASIPFVLLGSFITVTQLVDQLLFKQVLINFNHLTSSYVSYIYTIFSANPSKITTVIISLATAVSETSLPLLAGLKFKNKNRQESIKKLLLENYRLLLFVLLPVVALGVFAASLIYTVLFSHDSLGAYYLVENIVQSLLAGLVMNSLTLLLALNMNKLAVIYMVWGIVFKVILQVPMTMFMNADGAILSTDISFLIVIWLSYHKLNKTYSIRLTSLLPIVVTNEIYVVILFIYQLLIGNHFNHLGRVGSLIYLAIFGLVFLGLYILIANLMGIPQDIFGKKIGYRYYRYKHYE</sequence>
<dbReference type="Pfam" id="PF01943">
    <property type="entry name" value="Polysacc_synt"/>
    <property type="match status" value="1"/>
</dbReference>